<name>M4C328_HYAAE</name>
<reference evidence="1" key="2">
    <citation type="submission" date="2015-06" db="UniProtKB">
        <authorList>
            <consortium name="EnsemblProtists"/>
        </authorList>
    </citation>
    <scope>IDENTIFICATION</scope>
    <source>
        <strain evidence="1">Emoy2</strain>
    </source>
</reference>
<dbReference type="HOGENOM" id="CLU_1528065_0_0_1"/>
<organism evidence="1 2">
    <name type="scientific">Hyaloperonospora arabidopsidis (strain Emoy2)</name>
    <name type="common">Downy mildew agent</name>
    <name type="synonym">Peronospora arabidopsidis</name>
    <dbReference type="NCBI Taxonomy" id="559515"/>
    <lineage>
        <taxon>Eukaryota</taxon>
        <taxon>Sar</taxon>
        <taxon>Stramenopiles</taxon>
        <taxon>Oomycota</taxon>
        <taxon>Peronosporomycetes</taxon>
        <taxon>Peronosporales</taxon>
        <taxon>Peronosporaceae</taxon>
        <taxon>Hyaloperonospora</taxon>
    </lineage>
</organism>
<accession>M4C328</accession>
<proteinExistence type="predicted"/>
<evidence type="ECO:0000313" key="1">
    <source>
        <dbReference type="EnsemblProtists" id="HpaP813495"/>
    </source>
</evidence>
<evidence type="ECO:0000313" key="2">
    <source>
        <dbReference type="Proteomes" id="UP000011713"/>
    </source>
</evidence>
<dbReference type="Proteomes" id="UP000011713">
    <property type="component" value="Unassembled WGS sequence"/>
</dbReference>
<keyword evidence="2" id="KW-1185">Reference proteome</keyword>
<protein>
    <recommendedName>
        <fullName evidence="3">RxLR effector candidate protein</fullName>
    </recommendedName>
</protein>
<dbReference type="AlphaFoldDB" id="M4C328"/>
<dbReference type="EnsemblProtists" id="HpaT813495">
    <property type="protein sequence ID" value="HpaP813495"/>
    <property type="gene ID" value="HpaG813495"/>
</dbReference>
<sequence length="176" mass="20119">MAARSLLSNSTARLGPWTRTYGLTDYQIWTGYRIATRQLNLHHARRLDHNLCRKQPGCPGNEETLAHVFWDCPYAVALWEKLIGHWTGERPSRRRTHDFFDASARRRVVNIPAHRKVLLVIRFPEDGEAAAAHLAHSRNVVSNLAVGGSERRGLSGRDDGNRKYHDQLLDRLHPTT</sequence>
<evidence type="ECO:0008006" key="3">
    <source>
        <dbReference type="Google" id="ProtNLM"/>
    </source>
</evidence>
<dbReference type="VEuPathDB" id="FungiDB:HpaG813495"/>
<dbReference type="InParanoid" id="M4C328"/>
<reference evidence="2" key="1">
    <citation type="journal article" date="2010" name="Science">
        <title>Signatures of adaptation to obligate biotrophy in the Hyaloperonospora arabidopsidis genome.</title>
        <authorList>
            <person name="Baxter L."/>
            <person name="Tripathy S."/>
            <person name="Ishaque N."/>
            <person name="Boot N."/>
            <person name="Cabral A."/>
            <person name="Kemen E."/>
            <person name="Thines M."/>
            <person name="Ah-Fong A."/>
            <person name="Anderson R."/>
            <person name="Badejoko W."/>
            <person name="Bittner-Eddy P."/>
            <person name="Boore J.L."/>
            <person name="Chibucos M.C."/>
            <person name="Coates M."/>
            <person name="Dehal P."/>
            <person name="Delehaunty K."/>
            <person name="Dong S."/>
            <person name="Downton P."/>
            <person name="Dumas B."/>
            <person name="Fabro G."/>
            <person name="Fronick C."/>
            <person name="Fuerstenberg S.I."/>
            <person name="Fulton L."/>
            <person name="Gaulin E."/>
            <person name="Govers F."/>
            <person name="Hughes L."/>
            <person name="Humphray S."/>
            <person name="Jiang R.H."/>
            <person name="Judelson H."/>
            <person name="Kamoun S."/>
            <person name="Kyung K."/>
            <person name="Meijer H."/>
            <person name="Minx P."/>
            <person name="Morris P."/>
            <person name="Nelson J."/>
            <person name="Phuntumart V."/>
            <person name="Qutob D."/>
            <person name="Rehmany A."/>
            <person name="Rougon-Cardoso A."/>
            <person name="Ryden P."/>
            <person name="Torto-Alalibo T."/>
            <person name="Studholme D."/>
            <person name="Wang Y."/>
            <person name="Win J."/>
            <person name="Wood J."/>
            <person name="Clifton S.W."/>
            <person name="Rogers J."/>
            <person name="Van den Ackerveken G."/>
            <person name="Jones J.D."/>
            <person name="McDowell J.M."/>
            <person name="Beynon J."/>
            <person name="Tyler B.M."/>
        </authorList>
    </citation>
    <scope>NUCLEOTIDE SEQUENCE [LARGE SCALE GENOMIC DNA]</scope>
    <source>
        <strain evidence="2">Emoy2</strain>
    </source>
</reference>
<dbReference type="EMBL" id="JH598149">
    <property type="status" value="NOT_ANNOTATED_CDS"/>
    <property type="molecule type" value="Genomic_DNA"/>
</dbReference>